<evidence type="ECO:0000259" key="7">
    <source>
        <dbReference type="Pfam" id="PF02272"/>
    </source>
</evidence>
<dbReference type="InterPro" id="IPR038763">
    <property type="entry name" value="DHH_sf"/>
</dbReference>
<evidence type="ECO:0000256" key="4">
    <source>
        <dbReference type="ARBA" id="ARBA00022801"/>
    </source>
</evidence>
<keyword evidence="4" id="KW-0378">Hydrolase</keyword>
<gene>
    <name evidence="9" type="ORF">UU34_C0005G0038</name>
</gene>
<dbReference type="PANTHER" id="PTHR30255">
    <property type="entry name" value="SINGLE-STRANDED-DNA-SPECIFIC EXONUCLEASE RECJ"/>
    <property type="match status" value="1"/>
</dbReference>
<feature type="domain" description="DDH" evidence="6">
    <location>
        <begin position="63"/>
        <end position="174"/>
    </location>
</feature>
<dbReference type="Proteomes" id="UP000034854">
    <property type="component" value="Unassembled WGS sequence"/>
</dbReference>
<accession>A0A0G0UEL2</accession>
<dbReference type="InterPro" id="IPR041122">
    <property type="entry name" value="RecJ_OB"/>
</dbReference>
<name>A0A0G0UEL2_9BACT</name>
<dbReference type="InterPro" id="IPR001667">
    <property type="entry name" value="DDH_dom"/>
</dbReference>
<keyword evidence="3" id="KW-0540">Nuclease</keyword>
<evidence type="ECO:0000313" key="10">
    <source>
        <dbReference type="Proteomes" id="UP000034854"/>
    </source>
</evidence>
<dbReference type="Gene3D" id="3.90.1640.30">
    <property type="match status" value="1"/>
</dbReference>
<evidence type="ECO:0000259" key="6">
    <source>
        <dbReference type="Pfam" id="PF01368"/>
    </source>
</evidence>
<dbReference type="Pfam" id="PF01368">
    <property type="entry name" value="DHH"/>
    <property type="match status" value="1"/>
</dbReference>
<comment type="caution">
    <text evidence="9">The sequence shown here is derived from an EMBL/GenBank/DDBJ whole genome shotgun (WGS) entry which is preliminary data.</text>
</comment>
<dbReference type="PANTHER" id="PTHR30255:SF2">
    <property type="entry name" value="SINGLE-STRANDED-DNA-SPECIFIC EXONUCLEASE RECJ"/>
    <property type="match status" value="1"/>
</dbReference>
<evidence type="ECO:0000256" key="3">
    <source>
        <dbReference type="ARBA" id="ARBA00022722"/>
    </source>
</evidence>
<dbReference type="GO" id="GO:0006310">
    <property type="term" value="P:DNA recombination"/>
    <property type="evidence" value="ECO:0007669"/>
    <property type="project" value="InterPro"/>
</dbReference>
<dbReference type="EMBL" id="LCAG01000005">
    <property type="protein sequence ID" value="KKR87364.1"/>
    <property type="molecule type" value="Genomic_DNA"/>
</dbReference>
<evidence type="ECO:0000256" key="2">
    <source>
        <dbReference type="ARBA" id="ARBA00019841"/>
    </source>
</evidence>
<dbReference type="GO" id="GO:0008409">
    <property type="term" value="F:5'-3' exonuclease activity"/>
    <property type="evidence" value="ECO:0007669"/>
    <property type="project" value="InterPro"/>
</dbReference>
<evidence type="ECO:0000256" key="5">
    <source>
        <dbReference type="ARBA" id="ARBA00022839"/>
    </source>
</evidence>
<comment type="similarity">
    <text evidence="1">Belongs to the RecJ family.</text>
</comment>
<organism evidence="9 10">
    <name type="scientific">Candidatus Curtissbacteria bacterium GW2011_GWA1_41_11</name>
    <dbReference type="NCBI Taxonomy" id="1618409"/>
    <lineage>
        <taxon>Bacteria</taxon>
        <taxon>Candidatus Curtissiibacteriota</taxon>
    </lineage>
</organism>
<dbReference type="AlphaFoldDB" id="A0A0G0UEL2"/>
<dbReference type="Gene3D" id="2.40.50.460">
    <property type="match status" value="1"/>
</dbReference>
<reference evidence="9 10" key="1">
    <citation type="journal article" date="2015" name="Nature">
        <title>rRNA introns, odd ribosomes, and small enigmatic genomes across a large radiation of phyla.</title>
        <authorList>
            <person name="Brown C.T."/>
            <person name="Hug L.A."/>
            <person name="Thomas B.C."/>
            <person name="Sharon I."/>
            <person name="Castelle C.J."/>
            <person name="Singh A."/>
            <person name="Wilkins M.J."/>
            <person name="Williams K.H."/>
            <person name="Banfield J.F."/>
        </authorList>
    </citation>
    <scope>NUCLEOTIDE SEQUENCE [LARGE SCALE GENOMIC DNA]</scope>
</reference>
<dbReference type="SUPFAM" id="SSF64182">
    <property type="entry name" value="DHH phosphoesterases"/>
    <property type="match status" value="1"/>
</dbReference>
<dbReference type="GO" id="GO:0006281">
    <property type="term" value="P:DNA repair"/>
    <property type="evidence" value="ECO:0007669"/>
    <property type="project" value="InterPro"/>
</dbReference>
<evidence type="ECO:0000256" key="1">
    <source>
        <dbReference type="ARBA" id="ARBA00005915"/>
    </source>
</evidence>
<dbReference type="Pfam" id="PF02272">
    <property type="entry name" value="DHHA1"/>
    <property type="match status" value="1"/>
</dbReference>
<sequence>MKKWLILSGSGDLIENILKNRGLTTKKEIEEFFHPPYPPHLPSFPDLAKAIERIKKAINNKESIVVYADYDADGVTAGAIMWETIYKLGGNVMPYIPHRIEEGYGLSLKGIDAVKKEFNPSLIITVDHGITAWEKIAYAKSLGIDVIVTDHHVKPIKLPDCLIVHTTELSGAGVSWCVAKKLMPDPDLSLAAIGTIADMMPLVGPNRSIVKFGLLAIAKTKRVGLEALMGDAGISKESLATYEVSHMIAPRLNAMGRIEHALDALRLLCTNNKEKARTLAETLGLKNRERQQLTADTTLHALGLVPKTTKKLIFIAHQSYNQGVIGLVAGKLVEEYYVPAIVVSKGEVYSKASARSIAGFNIVEAIRSASDLLVDVGGHPMAAGFTVETKNLGALQKRLEQLAEKEISDELLIRVLTIDAEIPLTSVTEELWKKLRDFEPFGFGNPEPVFATKNVHVTEARLVGADGKHLKLKIDGMEAIAFNFGKLYGELQANATVDIAYTIALDTWNGSRRLQLKVKDIHIV</sequence>
<dbReference type="NCBIfam" id="TIGR00644">
    <property type="entry name" value="recJ"/>
    <property type="match status" value="1"/>
</dbReference>
<dbReference type="InterPro" id="IPR004610">
    <property type="entry name" value="RecJ"/>
</dbReference>
<protein>
    <recommendedName>
        <fullName evidence="2">Single-stranded-DNA-specific exonuclease RecJ</fullName>
    </recommendedName>
</protein>
<dbReference type="Pfam" id="PF17768">
    <property type="entry name" value="RecJ_OB"/>
    <property type="match status" value="1"/>
</dbReference>
<feature type="domain" description="DHHA1" evidence="7">
    <location>
        <begin position="313"/>
        <end position="404"/>
    </location>
</feature>
<proteinExistence type="inferred from homology"/>
<evidence type="ECO:0000313" key="9">
    <source>
        <dbReference type="EMBL" id="KKR87364.1"/>
    </source>
</evidence>
<dbReference type="PATRIC" id="fig|1618409.3.peg.438"/>
<keyword evidence="5 9" id="KW-0269">Exonuclease</keyword>
<feature type="domain" description="RecJ OB" evidence="8">
    <location>
        <begin position="418"/>
        <end position="520"/>
    </location>
</feature>
<dbReference type="GO" id="GO:0003676">
    <property type="term" value="F:nucleic acid binding"/>
    <property type="evidence" value="ECO:0007669"/>
    <property type="project" value="InterPro"/>
</dbReference>
<dbReference type="InterPro" id="IPR051673">
    <property type="entry name" value="SSDNA_exonuclease_RecJ"/>
</dbReference>
<dbReference type="InterPro" id="IPR003156">
    <property type="entry name" value="DHHA1_dom"/>
</dbReference>
<evidence type="ECO:0000259" key="8">
    <source>
        <dbReference type="Pfam" id="PF17768"/>
    </source>
</evidence>